<dbReference type="InterPro" id="IPR042213">
    <property type="entry name" value="NBD_C_sf"/>
</dbReference>
<evidence type="ECO:0000256" key="12">
    <source>
        <dbReference type="ARBA" id="ARBA00041377"/>
    </source>
</evidence>
<proteinExistence type="inferred from homology"/>
<dbReference type="EMBL" id="JACTNG010000007">
    <property type="protein sequence ID" value="MBO1080186.1"/>
    <property type="molecule type" value="Genomic_DNA"/>
</dbReference>
<evidence type="ECO:0000256" key="7">
    <source>
        <dbReference type="ARBA" id="ARBA00035898"/>
    </source>
</evidence>
<evidence type="ECO:0000256" key="6">
    <source>
        <dbReference type="ARBA" id="ARBA00023277"/>
    </source>
</evidence>
<sequence>MASSLVFGAVADDLTGAVELSAMLQAGGARTRLVVGAGAVPATLDGTDALVVALRSRVAPPDEAVAASTLAARRLRALGARQIFLKYCASFDSLDTGNIGNVAEALRQDAPPAPVLFCPSFPEAARTVFHGHLFIGLQLLADSPKRHDPLTPMTRSNLVDVLAPQTTLRVGVLPFERVAEGAAAIRRHAEAALAEGTPFLIADAILPADLQRIAEASVEWPVMTGGSSVAAYYPALWAQRGWMPPEAAPPLTATAGPSAVLAGSCAERTREQVACFGQSHPVLSLDPMEPQEAGVARALDWAAARLGEGPVCITTSDDPSRVAAAQAAYGAIAAGRRAEALLGALAAGLVGRGVRRLLVAGGETSGAVVEALGISQLRVAPFRELGVGLCQAEQPVPLALCLKSGKLGSVDMFARALAGMEAAHA</sequence>
<evidence type="ECO:0000256" key="1">
    <source>
        <dbReference type="ARBA" id="ARBA00005715"/>
    </source>
</evidence>
<comment type="catalytic activity">
    <reaction evidence="8">
        <text>3-dehydro-D-erythronate + ATP = 3-dehydro-4-O-phospho-D-erythronate + ADP + H(+)</text>
        <dbReference type="Rhea" id="RHEA:52556"/>
        <dbReference type="ChEBI" id="CHEBI:15378"/>
        <dbReference type="ChEBI" id="CHEBI:30616"/>
        <dbReference type="ChEBI" id="CHEBI:57958"/>
        <dbReference type="ChEBI" id="CHEBI:136593"/>
        <dbReference type="ChEBI" id="CHEBI:456216"/>
        <dbReference type="EC" id="2.7.1.217"/>
    </reaction>
</comment>
<comment type="caution">
    <text evidence="15">The sequence shown here is derived from an EMBL/GenBank/DDBJ whole genome shotgun (WGS) entry which is preliminary data.</text>
</comment>
<evidence type="ECO:0000259" key="13">
    <source>
        <dbReference type="Pfam" id="PF07005"/>
    </source>
</evidence>
<evidence type="ECO:0000256" key="4">
    <source>
        <dbReference type="ARBA" id="ARBA00022777"/>
    </source>
</evidence>
<evidence type="ECO:0000256" key="2">
    <source>
        <dbReference type="ARBA" id="ARBA00022679"/>
    </source>
</evidence>
<evidence type="ECO:0000313" key="16">
    <source>
        <dbReference type="Proteomes" id="UP001518989"/>
    </source>
</evidence>
<evidence type="ECO:0000256" key="11">
    <source>
        <dbReference type="ARBA" id="ARBA00039461"/>
    </source>
</evidence>
<keyword evidence="3" id="KW-0547">Nucleotide-binding</keyword>
<protein>
    <recommendedName>
        <fullName evidence="11">3-oxo-tetronate kinase</fullName>
        <ecNumber evidence="10">2.7.1.217</ecNumber>
    </recommendedName>
    <alternativeName>
        <fullName evidence="12">3-dehydrotetronate 4-kinase</fullName>
    </alternativeName>
</protein>
<keyword evidence="4 15" id="KW-0418">Kinase</keyword>
<evidence type="ECO:0000256" key="10">
    <source>
        <dbReference type="ARBA" id="ARBA00039095"/>
    </source>
</evidence>
<comment type="catalytic activity">
    <reaction evidence="7">
        <text>3-dehydro-L-erythronate + ATP = 3-dehydro-4-O-phospho-L-erythronate + ADP + H(+)</text>
        <dbReference type="Rhea" id="RHEA:52552"/>
        <dbReference type="ChEBI" id="CHEBI:15378"/>
        <dbReference type="ChEBI" id="CHEBI:30616"/>
        <dbReference type="ChEBI" id="CHEBI:136592"/>
        <dbReference type="ChEBI" id="CHEBI:136670"/>
        <dbReference type="ChEBI" id="CHEBI:456216"/>
        <dbReference type="EC" id="2.7.1.217"/>
    </reaction>
</comment>
<evidence type="ECO:0000256" key="8">
    <source>
        <dbReference type="ARBA" id="ARBA00036346"/>
    </source>
</evidence>
<evidence type="ECO:0000256" key="3">
    <source>
        <dbReference type="ARBA" id="ARBA00022741"/>
    </source>
</evidence>
<dbReference type="Pfam" id="PF17042">
    <property type="entry name" value="NBD_C"/>
    <property type="match status" value="1"/>
</dbReference>
<evidence type="ECO:0000256" key="5">
    <source>
        <dbReference type="ARBA" id="ARBA00022840"/>
    </source>
</evidence>
<keyword evidence="6" id="KW-0119">Carbohydrate metabolism</keyword>
<organism evidence="15 16">
    <name type="scientific">Roseomonas haemaphysalidis</name>
    <dbReference type="NCBI Taxonomy" id="2768162"/>
    <lineage>
        <taxon>Bacteria</taxon>
        <taxon>Pseudomonadati</taxon>
        <taxon>Pseudomonadota</taxon>
        <taxon>Alphaproteobacteria</taxon>
        <taxon>Acetobacterales</taxon>
        <taxon>Roseomonadaceae</taxon>
        <taxon>Roseomonas</taxon>
    </lineage>
</organism>
<comment type="similarity">
    <text evidence="1">Belongs to the four-carbon acid sugar kinase family.</text>
</comment>
<evidence type="ECO:0000256" key="9">
    <source>
        <dbReference type="ARBA" id="ARBA00037335"/>
    </source>
</evidence>
<dbReference type="NCBIfam" id="NF043035">
    <property type="entry name" value="OxoTetrKin"/>
    <property type="match status" value="1"/>
</dbReference>
<accession>A0ABS3KRU4</accession>
<evidence type="ECO:0000313" key="15">
    <source>
        <dbReference type="EMBL" id="MBO1080186.1"/>
    </source>
</evidence>
<keyword evidence="2" id="KW-0808">Transferase</keyword>
<dbReference type="InterPro" id="IPR031475">
    <property type="entry name" value="NBD_C"/>
</dbReference>
<dbReference type="RefSeq" id="WP_207418015.1">
    <property type="nucleotide sequence ID" value="NZ_CP061177.1"/>
</dbReference>
<dbReference type="Pfam" id="PF07005">
    <property type="entry name" value="SBD_N"/>
    <property type="match status" value="1"/>
</dbReference>
<dbReference type="Gene3D" id="3.40.50.10840">
    <property type="entry name" value="Putative sugar-binding, N-terminal domain"/>
    <property type="match status" value="1"/>
</dbReference>
<dbReference type="Gene3D" id="3.40.980.20">
    <property type="entry name" value="Four-carbon acid sugar kinase, nucleotide binding domain"/>
    <property type="match status" value="1"/>
</dbReference>
<comment type="function">
    <text evidence="9">Catalyzes the ATP-dependent phosphorylation of 3-oxo-tetronate to 3-oxo-tetronate 4-phosphate.</text>
</comment>
<dbReference type="GO" id="GO:0016301">
    <property type="term" value="F:kinase activity"/>
    <property type="evidence" value="ECO:0007669"/>
    <property type="project" value="UniProtKB-KW"/>
</dbReference>
<dbReference type="InterPro" id="IPR050007">
    <property type="entry name" value="OtnK"/>
</dbReference>
<dbReference type="InterPro" id="IPR010737">
    <property type="entry name" value="4-carb_acid_sugar_kinase_N"/>
</dbReference>
<keyword evidence="5" id="KW-0067">ATP-binding</keyword>
<gene>
    <name evidence="15" type="ORF">IAI61_14190</name>
</gene>
<name>A0ABS3KRU4_9PROT</name>
<dbReference type="SUPFAM" id="SSF142764">
    <property type="entry name" value="YgbK-like"/>
    <property type="match status" value="1"/>
</dbReference>
<keyword evidence="16" id="KW-1185">Reference proteome</keyword>
<dbReference type="Proteomes" id="UP001518989">
    <property type="component" value="Unassembled WGS sequence"/>
</dbReference>
<reference evidence="15 16" key="1">
    <citation type="submission" date="2020-09" db="EMBL/GenBank/DDBJ databases">
        <title>Roseomonas.</title>
        <authorList>
            <person name="Zhu W."/>
        </authorList>
    </citation>
    <scope>NUCLEOTIDE SEQUENCE [LARGE SCALE GENOMIC DNA]</scope>
    <source>
        <strain evidence="15 16">573</strain>
    </source>
</reference>
<evidence type="ECO:0000259" key="14">
    <source>
        <dbReference type="Pfam" id="PF17042"/>
    </source>
</evidence>
<feature type="domain" description="Four-carbon acid sugar kinase nucleotide binding" evidence="14">
    <location>
        <begin position="259"/>
        <end position="413"/>
    </location>
</feature>
<dbReference type="EC" id="2.7.1.217" evidence="10"/>
<dbReference type="InterPro" id="IPR037051">
    <property type="entry name" value="4-carb_acid_sugar_kinase_N_sf"/>
</dbReference>
<feature type="domain" description="Four-carbon acid sugar kinase N-terminal" evidence="13">
    <location>
        <begin position="8"/>
        <end position="232"/>
    </location>
</feature>